<dbReference type="EMBL" id="WKZA01000050">
    <property type="protein sequence ID" value="MSA95460.1"/>
    <property type="molecule type" value="Genomic_DNA"/>
</dbReference>
<feature type="region of interest" description="Disordered" evidence="1">
    <location>
        <begin position="20"/>
        <end position="58"/>
    </location>
</feature>
<evidence type="ECO:0000256" key="1">
    <source>
        <dbReference type="SAM" id="MobiDB-lite"/>
    </source>
</evidence>
<dbReference type="Proteomes" id="UP000462865">
    <property type="component" value="Unassembled WGS sequence"/>
</dbReference>
<accession>A0A6N8IKX4</accession>
<dbReference type="EMBL" id="WPOC01000033">
    <property type="protein sequence ID" value="MVN16485.1"/>
    <property type="molecule type" value="Genomic_DNA"/>
</dbReference>
<gene>
    <name evidence="2" type="ORF">GKG38_10420</name>
    <name evidence="3" type="ORF">GO738_14235</name>
</gene>
<evidence type="ECO:0000313" key="4">
    <source>
        <dbReference type="Proteomes" id="UP000462865"/>
    </source>
</evidence>
<dbReference type="RefSeq" id="WP_154270581.1">
    <property type="nucleotide sequence ID" value="NZ_BAABZN010000001.1"/>
</dbReference>
<keyword evidence="5" id="KW-1185">Reference proteome</keyword>
<dbReference type="AlphaFoldDB" id="A0A6N8IKX4"/>
<comment type="caution">
    <text evidence="3">The sequence shown here is derived from an EMBL/GenBank/DDBJ whole genome shotgun (WGS) entry which is preliminary data.</text>
</comment>
<organism evidence="3 5">
    <name type="scientific">Gordonibacter urolithinfaciens</name>
    <dbReference type="NCBI Taxonomy" id="1335613"/>
    <lineage>
        <taxon>Bacteria</taxon>
        <taxon>Bacillati</taxon>
        <taxon>Actinomycetota</taxon>
        <taxon>Coriobacteriia</taxon>
        <taxon>Eggerthellales</taxon>
        <taxon>Eggerthellaceae</taxon>
        <taxon>Gordonibacter</taxon>
    </lineage>
</organism>
<dbReference type="Proteomes" id="UP000468327">
    <property type="component" value="Unassembled WGS sequence"/>
</dbReference>
<evidence type="ECO:0000313" key="3">
    <source>
        <dbReference type="EMBL" id="MVN16485.1"/>
    </source>
</evidence>
<sequence length="58" mass="6919">MAEEKKRLDLDKEFQEKRIKEHLADPNKNKEAWQQKAQDASGRDWTKPRRPTLKDGEV</sequence>
<evidence type="ECO:0000313" key="2">
    <source>
        <dbReference type="EMBL" id="MSA95460.1"/>
    </source>
</evidence>
<reference evidence="2 4" key="1">
    <citation type="journal article" date="2019" name="Nat. Med.">
        <title>A library of human gut bacterial isolates paired with longitudinal multiomics data enables mechanistic microbiome research.</title>
        <authorList>
            <person name="Poyet M."/>
            <person name="Groussin M."/>
            <person name="Gibbons S.M."/>
            <person name="Avila-Pacheco J."/>
            <person name="Jiang X."/>
            <person name="Kearney S.M."/>
            <person name="Perrotta A.R."/>
            <person name="Berdy B."/>
            <person name="Zhao S."/>
            <person name="Lieberman T.D."/>
            <person name="Swanson P.K."/>
            <person name="Smith M."/>
            <person name="Roesemann S."/>
            <person name="Alexander J.E."/>
            <person name="Rich S.A."/>
            <person name="Livny J."/>
            <person name="Vlamakis H."/>
            <person name="Clish C."/>
            <person name="Bullock K."/>
            <person name="Deik A."/>
            <person name="Scott J."/>
            <person name="Pierce K.A."/>
            <person name="Xavier R.J."/>
            <person name="Alm E.J."/>
        </authorList>
    </citation>
    <scope>NUCLEOTIDE SEQUENCE [LARGE SCALE GENOMIC DNA]</scope>
    <source>
        <strain evidence="2 4">BIOML-A1</strain>
    </source>
</reference>
<evidence type="ECO:0000313" key="5">
    <source>
        <dbReference type="Proteomes" id="UP000468327"/>
    </source>
</evidence>
<reference evidence="3 5" key="2">
    <citation type="submission" date="2019-11" db="EMBL/GenBank/DDBJ databases">
        <title>Whole genome shotgun sequencing (WGS) data from Adlercreutzia equolifaciens ResAG-91, Eggerthella lenta MRI-F36, MRI-F37, MRI-F40, ResAG-49, ResAG-88, ResAG-121, ResAG-145, and Gordonibacter sp. ResAG-5, ResAG-26, ResAG-43, ResAG-50, ResAG-59.</title>
        <authorList>
            <person name="Stoll D.A."/>
            <person name="Danylec N."/>
            <person name="Franz C.M.A.P."/>
            <person name="Huch M."/>
        </authorList>
    </citation>
    <scope>NUCLEOTIDE SEQUENCE [LARGE SCALE GENOMIC DNA]</scope>
    <source>
        <strain evidence="3 5">ResAG-59</strain>
    </source>
</reference>
<name>A0A6N8IKX4_9ACTN</name>
<protein>
    <submittedName>
        <fullName evidence="3">Uncharacterized protein</fullName>
    </submittedName>
</protein>
<dbReference type="GeneID" id="97354871"/>
<feature type="compositionally biased region" description="Basic and acidic residues" evidence="1">
    <location>
        <begin position="41"/>
        <end position="58"/>
    </location>
</feature>
<proteinExistence type="predicted"/>
<feature type="compositionally biased region" description="Basic and acidic residues" evidence="1">
    <location>
        <begin position="20"/>
        <end position="33"/>
    </location>
</feature>